<keyword evidence="14" id="KW-1185">Reference proteome</keyword>
<dbReference type="PANTHER" id="PTHR42801:SF4">
    <property type="entry name" value="AHPC_TSA FAMILY PROTEIN"/>
    <property type="match status" value="1"/>
</dbReference>
<evidence type="ECO:0000256" key="4">
    <source>
        <dbReference type="ARBA" id="ARBA00022862"/>
    </source>
</evidence>
<evidence type="ECO:0000256" key="1">
    <source>
        <dbReference type="ARBA" id="ARBA00003330"/>
    </source>
</evidence>
<organism evidence="13 14">
    <name type="scientific">Candidatus Thermokryptus mobilis</name>
    <dbReference type="NCBI Taxonomy" id="1643428"/>
    <lineage>
        <taxon>Bacteria</taxon>
        <taxon>Pseudomonadati</taxon>
        <taxon>Candidatus Kryptoniota</taxon>
        <taxon>Candidatus Thermokryptus</taxon>
    </lineage>
</organism>
<comment type="similarity">
    <text evidence="9">Belongs to the peroxiredoxin family. BCP/PrxQ subfamily.</text>
</comment>
<keyword evidence="5" id="KW-0560">Oxidoreductase</keyword>
<evidence type="ECO:0000256" key="2">
    <source>
        <dbReference type="ARBA" id="ARBA00013017"/>
    </source>
</evidence>
<dbReference type="Proteomes" id="UP000320623">
    <property type="component" value="Unassembled WGS sequence"/>
</dbReference>
<evidence type="ECO:0000256" key="3">
    <source>
        <dbReference type="ARBA" id="ARBA00022559"/>
    </source>
</evidence>
<evidence type="ECO:0000256" key="9">
    <source>
        <dbReference type="ARBA" id="ARBA00038489"/>
    </source>
</evidence>
<dbReference type="STRING" id="1643428.GCA_001442855_00473"/>
<dbReference type="Pfam" id="PF00578">
    <property type="entry name" value="AhpC-TSA"/>
    <property type="match status" value="1"/>
</dbReference>
<keyword evidence="3" id="KW-0575">Peroxidase</keyword>
<dbReference type="InterPro" id="IPR013766">
    <property type="entry name" value="Thioredoxin_domain"/>
</dbReference>
<dbReference type="RefSeq" id="WP_181180218.1">
    <property type="nucleotide sequence ID" value="NZ_FAOO01000003.1"/>
</dbReference>
<keyword evidence="4" id="KW-0049">Antioxidant</keyword>
<dbReference type="InterPro" id="IPR050924">
    <property type="entry name" value="Peroxiredoxin_BCP/PrxQ"/>
</dbReference>
<evidence type="ECO:0000256" key="5">
    <source>
        <dbReference type="ARBA" id="ARBA00023002"/>
    </source>
</evidence>
<keyword evidence="7" id="KW-0676">Redox-active center</keyword>
<dbReference type="InterPro" id="IPR036249">
    <property type="entry name" value="Thioredoxin-like_sf"/>
</dbReference>
<dbReference type="EMBL" id="FAOO01000003">
    <property type="protein sequence ID" value="CUU02430.1"/>
    <property type="molecule type" value="Genomic_DNA"/>
</dbReference>
<keyword evidence="6" id="KW-1015">Disulfide bond</keyword>
<dbReference type="PANTHER" id="PTHR42801">
    <property type="entry name" value="THIOREDOXIN-DEPENDENT PEROXIDE REDUCTASE"/>
    <property type="match status" value="1"/>
</dbReference>
<dbReference type="InterPro" id="IPR000866">
    <property type="entry name" value="AhpC/TSA"/>
</dbReference>
<evidence type="ECO:0000313" key="13">
    <source>
        <dbReference type="EMBL" id="CUU02430.1"/>
    </source>
</evidence>
<proteinExistence type="inferred from homology"/>
<evidence type="ECO:0000256" key="6">
    <source>
        <dbReference type="ARBA" id="ARBA00023157"/>
    </source>
</evidence>
<feature type="domain" description="Thioredoxin" evidence="12">
    <location>
        <begin position="23"/>
        <end position="177"/>
    </location>
</feature>
<dbReference type="PROSITE" id="PS51352">
    <property type="entry name" value="THIOREDOXIN_2"/>
    <property type="match status" value="1"/>
</dbReference>
<dbReference type="GO" id="GO:0005737">
    <property type="term" value="C:cytoplasm"/>
    <property type="evidence" value="ECO:0007669"/>
    <property type="project" value="TreeGrafter"/>
</dbReference>
<evidence type="ECO:0000259" key="12">
    <source>
        <dbReference type="PROSITE" id="PS51352"/>
    </source>
</evidence>
<evidence type="ECO:0000313" key="14">
    <source>
        <dbReference type="Proteomes" id="UP000320623"/>
    </source>
</evidence>
<accession>A0A0S4MTT8</accession>
<reference evidence="14" key="1">
    <citation type="submission" date="2015-11" db="EMBL/GenBank/DDBJ databases">
        <authorList>
            <person name="Varghese N."/>
        </authorList>
    </citation>
    <scope>NUCLEOTIDE SEQUENCE [LARGE SCALE GENOMIC DNA]</scope>
</reference>
<gene>
    <name evidence="13" type="ORF">JGI1_00487</name>
</gene>
<dbReference type="GO" id="GO:0045454">
    <property type="term" value="P:cell redox homeostasis"/>
    <property type="evidence" value="ECO:0007669"/>
    <property type="project" value="TreeGrafter"/>
</dbReference>
<name>A0A0S4MTT8_9BACT</name>
<dbReference type="Gene3D" id="3.40.30.10">
    <property type="entry name" value="Glutaredoxin"/>
    <property type="match status" value="1"/>
</dbReference>
<evidence type="ECO:0000256" key="8">
    <source>
        <dbReference type="ARBA" id="ARBA00032824"/>
    </source>
</evidence>
<protein>
    <recommendedName>
        <fullName evidence="2">thioredoxin-dependent peroxiredoxin</fullName>
        <ecNumber evidence="2">1.11.1.24</ecNumber>
    </recommendedName>
    <alternativeName>
        <fullName evidence="8">Thioredoxin peroxidase</fullName>
    </alternativeName>
    <alternativeName>
        <fullName evidence="10">Thioredoxin-dependent peroxiredoxin Bcp</fullName>
    </alternativeName>
</protein>
<dbReference type="GO" id="GO:0034599">
    <property type="term" value="P:cellular response to oxidative stress"/>
    <property type="evidence" value="ECO:0007669"/>
    <property type="project" value="TreeGrafter"/>
</dbReference>
<evidence type="ECO:0000256" key="10">
    <source>
        <dbReference type="ARBA" id="ARBA00042639"/>
    </source>
</evidence>
<dbReference type="GO" id="GO:0008379">
    <property type="term" value="F:thioredoxin peroxidase activity"/>
    <property type="evidence" value="ECO:0007669"/>
    <property type="project" value="TreeGrafter"/>
</dbReference>
<sequence length="177" mass="20313">MGKKICVLFLSILFFTGLKSQTLKVGDKAPDFKLPYATKDTIVFEGVRLSDLIGKRNIVLAFYPADWSGGCTTQMCTFRDNFVELSKLDAEVLGISGDYVFSHREWAKHLNLQFKLLSDHKHEVAKLYNSYDENSGFNKRTVFVIDKSGKIAYINWRYNVRDQSHFEELKKVLSGLK</sequence>
<evidence type="ECO:0000256" key="7">
    <source>
        <dbReference type="ARBA" id="ARBA00023284"/>
    </source>
</evidence>
<evidence type="ECO:0000256" key="11">
    <source>
        <dbReference type="ARBA" id="ARBA00049091"/>
    </source>
</evidence>
<comment type="catalytic activity">
    <reaction evidence="11">
        <text>a hydroperoxide + [thioredoxin]-dithiol = an alcohol + [thioredoxin]-disulfide + H2O</text>
        <dbReference type="Rhea" id="RHEA:62620"/>
        <dbReference type="Rhea" id="RHEA-COMP:10698"/>
        <dbReference type="Rhea" id="RHEA-COMP:10700"/>
        <dbReference type="ChEBI" id="CHEBI:15377"/>
        <dbReference type="ChEBI" id="CHEBI:29950"/>
        <dbReference type="ChEBI" id="CHEBI:30879"/>
        <dbReference type="ChEBI" id="CHEBI:35924"/>
        <dbReference type="ChEBI" id="CHEBI:50058"/>
        <dbReference type="EC" id="1.11.1.24"/>
    </reaction>
</comment>
<dbReference type="EC" id="1.11.1.24" evidence="2"/>
<dbReference type="SUPFAM" id="SSF52833">
    <property type="entry name" value="Thioredoxin-like"/>
    <property type="match status" value="1"/>
</dbReference>
<dbReference type="AlphaFoldDB" id="A0A0S4MTT8"/>
<comment type="function">
    <text evidence="1">Thiol-specific peroxidase that catalyzes the reduction of hydrogen peroxide and organic hydroperoxides to water and alcohols, respectively. Plays a role in cell protection against oxidative stress by detoxifying peroxides and as sensor of hydrogen peroxide-mediated signaling events.</text>
</comment>